<dbReference type="HOGENOM" id="CLU_2384589_0_0_6"/>
<keyword evidence="2" id="KW-1185">Reference proteome</keyword>
<reference evidence="1 2" key="1">
    <citation type="journal article" date="2014" name="Genome Biol. Evol.">
        <title>Genome degeneration and adaptation in a nascent stage of symbiosis.</title>
        <authorList>
            <person name="Oakeson K.F."/>
            <person name="Gil R."/>
            <person name="Clayton A.L."/>
            <person name="Dunn D.M."/>
            <person name="von Niederhausern A.C."/>
            <person name="Hamil C."/>
            <person name="Aoyagi A."/>
            <person name="Duval B."/>
            <person name="Baca A."/>
            <person name="Silva F.J."/>
            <person name="Vallier A."/>
            <person name="Jackson D.G."/>
            <person name="Latorre A."/>
            <person name="Weiss R.B."/>
            <person name="Heddi A."/>
            <person name="Moya A."/>
            <person name="Dale C."/>
        </authorList>
    </citation>
    <scope>NUCLEOTIDE SEQUENCE [LARGE SCALE GENOMIC DNA]</scope>
    <source>
        <strain evidence="1 2">HS1</strain>
    </source>
</reference>
<dbReference type="EMBL" id="CP006569">
    <property type="protein sequence ID" value="AHF78490.1"/>
    <property type="molecule type" value="Genomic_DNA"/>
</dbReference>
<sequence length="94" mass="10390">MPSVIQPTFKAKTAYDVSVSDIKDCGKPYSLRLQAIYRSVSLADQMASKRKLNELITQHASLNPPKTCCLGLYFIALINRQLLICKTAGFTSPP</sequence>
<keyword evidence="1" id="KW-0830">Ubiquinone</keyword>
<evidence type="ECO:0000313" key="1">
    <source>
        <dbReference type="EMBL" id="AHF78490.1"/>
    </source>
</evidence>
<dbReference type="KEGG" id="sod:Sant_3503"/>
<name>W0I201_9GAMM</name>
<protein>
    <submittedName>
        <fullName evidence="1">NADH:Ubiquinone oxidoreductase subunit 7</fullName>
    </submittedName>
</protein>
<accession>W0I201</accession>
<evidence type="ECO:0000313" key="2">
    <source>
        <dbReference type="Proteomes" id="UP000019028"/>
    </source>
</evidence>
<dbReference type="AlphaFoldDB" id="W0I201"/>
<gene>
    <name evidence="1" type="ORF">Sant_3503</name>
</gene>
<organism evidence="1 2">
    <name type="scientific">Sodalis praecaptivus</name>
    <dbReference type="NCBI Taxonomy" id="1239307"/>
    <lineage>
        <taxon>Bacteria</taxon>
        <taxon>Pseudomonadati</taxon>
        <taxon>Pseudomonadota</taxon>
        <taxon>Gammaproteobacteria</taxon>
        <taxon>Enterobacterales</taxon>
        <taxon>Bruguierivoracaceae</taxon>
        <taxon>Sodalis</taxon>
    </lineage>
</organism>
<proteinExistence type="predicted"/>
<dbReference type="Proteomes" id="UP000019028">
    <property type="component" value="Chromosome"/>
</dbReference>